<proteinExistence type="predicted"/>
<accession>A0A0W0YKV2</accession>
<organism evidence="2 3">
    <name type="scientific">Legionella shakespearei DSM 23087</name>
    <dbReference type="NCBI Taxonomy" id="1122169"/>
    <lineage>
        <taxon>Bacteria</taxon>
        <taxon>Pseudomonadati</taxon>
        <taxon>Pseudomonadota</taxon>
        <taxon>Gammaproteobacteria</taxon>
        <taxon>Legionellales</taxon>
        <taxon>Legionellaceae</taxon>
        <taxon>Legionella</taxon>
    </lineage>
</organism>
<sequence>MAKGDEKDVPLSEEEQKKERERYKQLKDRPLGPKGRRLPTRHGHTPELSKPDDLTLKQLEFLQNIHHEIKHKNWQLGKLGGMEVRVDNQTKLMPHNAARIYDLSSKADSHKLSEIQGLFMKVSQILAETQKEPWWKRVLDKLDFLNLFARSNDTSEFYKKSHDLFFKAEAKSKGTEEHSSESVKGLPPQS</sequence>
<dbReference type="RefSeq" id="WP_018576115.1">
    <property type="nucleotide sequence ID" value="NZ_KB892382.1"/>
</dbReference>
<feature type="region of interest" description="Disordered" evidence="1">
    <location>
        <begin position="169"/>
        <end position="190"/>
    </location>
</feature>
<evidence type="ECO:0000313" key="2">
    <source>
        <dbReference type="EMBL" id="KTD57545.1"/>
    </source>
</evidence>
<dbReference type="Proteomes" id="UP000054600">
    <property type="component" value="Unassembled WGS sequence"/>
</dbReference>
<gene>
    <name evidence="2" type="ORF">Lsha_2386</name>
</gene>
<keyword evidence="3" id="KW-1185">Reference proteome</keyword>
<evidence type="ECO:0000313" key="3">
    <source>
        <dbReference type="Proteomes" id="UP000054600"/>
    </source>
</evidence>
<protein>
    <submittedName>
        <fullName evidence="2">Uncharacterized protein</fullName>
    </submittedName>
</protein>
<feature type="compositionally biased region" description="Basic and acidic residues" evidence="1">
    <location>
        <begin position="169"/>
        <end position="181"/>
    </location>
</feature>
<dbReference type="EMBL" id="LNYW01000066">
    <property type="protein sequence ID" value="KTD57545.1"/>
    <property type="molecule type" value="Genomic_DNA"/>
</dbReference>
<feature type="region of interest" description="Disordered" evidence="1">
    <location>
        <begin position="1"/>
        <end position="52"/>
    </location>
</feature>
<feature type="compositionally biased region" description="Basic residues" evidence="1">
    <location>
        <begin position="34"/>
        <end position="43"/>
    </location>
</feature>
<dbReference type="AlphaFoldDB" id="A0A0W0YKV2"/>
<reference evidence="2 3" key="1">
    <citation type="submission" date="2015-11" db="EMBL/GenBank/DDBJ databases">
        <title>Genomic analysis of 38 Legionella species identifies large and diverse effector repertoires.</title>
        <authorList>
            <person name="Burstein D."/>
            <person name="Amaro F."/>
            <person name="Zusman T."/>
            <person name="Lifshitz Z."/>
            <person name="Cohen O."/>
            <person name="Gilbert J.A."/>
            <person name="Pupko T."/>
            <person name="Shuman H.A."/>
            <person name="Segal G."/>
        </authorList>
    </citation>
    <scope>NUCLEOTIDE SEQUENCE [LARGE SCALE GENOMIC DNA]</scope>
    <source>
        <strain evidence="2 3">ATCC 49655</strain>
    </source>
</reference>
<name>A0A0W0YKV2_9GAMM</name>
<evidence type="ECO:0000256" key="1">
    <source>
        <dbReference type="SAM" id="MobiDB-lite"/>
    </source>
</evidence>
<feature type="compositionally biased region" description="Basic and acidic residues" evidence="1">
    <location>
        <begin position="1"/>
        <end position="31"/>
    </location>
</feature>
<comment type="caution">
    <text evidence="2">The sequence shown here is derived from an EMBL/GenBank/DDBJ whole genome shotgun (WGS) entry which is preliminary data.</text>
</comment>
<dbReference type="PATRIC" id="fig|1122169.6.peg.2738"/>